<feature type="region of interest" description="Disordered" evidence="1">
    <location>
        <begin position="1"/>
        <end position="39"/>
    </location>
</feature>
<comment type="caution">
    <text evidence="2">The sequence shown here is derived from an EMBL/GenBank/DDBJ whole genome shotgun (WGS) entry which is preliminary data.</text>
</comment>
<accession>A0A512E2G4</accession>
<proteinExistence type="predicted"/>
<organism evidence="2 3">
    <name type="scientific">Skermanella aerolata</name>
    <dbReference type="NCBI Taxonomy" id="393310"/>
    <lineage>
        <taxon>Bacteria</taxon>
        <taxon>Pseudomonadati</taxon>
        <taxon>Pseudomonadota</taxon>
        <taxon>Alphaproteobacteria</taxon>
        <taxon>Rhodospirillales</taxon>
        <taxon>Azospirillaceae</taxon>
        <taxon>Skermanella</taxon>
    </lineage>
</organism>
<evidence type="ECO:0000313" key="2">
    <source>
        <dbReference type="EMBL" id="GEO42911.1"/>
    </source>
</evidence>
<keyword evidence="3" id="KW-1185">Reference proteome</keyword>
<evidence type="ECO:0000313" key="3">
    <source>
        <dbReference type="Proteomes" id="UP000321523"/>
    </source>
</evidence>
<gene>
    <name evidence="2" type="ORF">SAE02_70590</name>
</gene>
<protein>
    <submittedName>
        <fullName evidence="2">Uncharacterized protein</fullName>
    </submittedName>
</protein>
<name>A0A512E2G4_9PROT</name>
<reference evidence="2 3" key="1">
    <citation type="submission" date="2019-07" db="EMBL/GenBank/DDBJ databases">
        <title>Whole genome shotgun sequence of Skermanella aerolata NBRC 106429.</title>
        <authorList>
            <person name="Hosoyama A."/>
            <person name="Uohara A."/>
            <person name="Ohji S."/>
            <person name="Ichikawa N."/>
        </authorList>
    </citation>
    <scope>NUCLEOTIDE SEQUENCE [LARGE SCALE GENOMIC DNA]</scope>
    <source>
        <strain evidence="2 3">NBRC 106429</strain>
    </source>
</reference>
<feature type="compositionally biased region" description="Pro residues" evidence="1">
    <location>
        <begin position="25"/>
        <end position="39"/>
    </location>
</feature>
<dbReference type="Proteomes" id="UP000321523">
    <property type="component" value="Unassembled WGS sequence"/>
</dbReference>
<dbReference type="AlphaFoldDB" id="A0A512E2G4"/>
<sequence length="323" mass="34011">MVALPPQQSPPQGPAPPQASQIPSSPQPAPPPAAAPIAPPALPTLAATVAGTTSAGQPIVTTERGVMVLNTRTPLPHGTQVAIGLPPVRPAPAEPFDPLRGQDWPVLRETLEVLSKADPVGTRSLANAVLPQANARLAGTLLAFTGAVKKGDVLAWLGEEAAKALEKLGRADLLEKLDDDFKQLARQAADIPPGDWKPYSVPFSDGTELHRILMHVRQPGADDVDEDAGGADGHGARANRFLIDLTLSRIGELQLDGLIRPRRFDLILRTHLPLLPDMRHEIGRLFNDSLEALGMAGAVSFQAGTQGWVAIQPGPSGRVGMSA</sequence>
<dbReference type="EMBL" id="BJYZ01000054">
    <property type="protein sequence ID" value="GEO42911.1"/>
    <property type="molecule type" value="Genomic_DNA"/>
</dbReference>
<feature type="compositionally biased region" description="Pro residues" evidence="1">
    <location>
        <begin position="7"/>
        <end position="17"/>
    </location>
</feature>
<evidence type="ECO:0000256" key="1">
    <source>
        <dbReference type="SAM" id="MobiDB-lite"/>
    </source>
</evidence>